<reference evidence="1 2" key="1">
    <citation type="submission" date="2014-03" db="EMBL/GenBank/DDBJ databases">
        <title>Draft genome of the hookworm Oesophagostomum dentatum.</title>
        <authorList>
            <person name="Mitreva M."/>
        </authorList>
    </citation>
    <scope>NUCLEOTIDE SEQUENCE [LARGE SCALE GENOMIC DNA]</scope>
    <source>
        <strain evidence="1 2">OD-Hann</strain>
    </source>
</reference>
<dbReference type="EMBL" id="KN560976">
    <property type="protein sequence ID" value="KHJ86269.1"/>
    <property type="molecule type" value="Genomic_DNA"/>
</dbReference>
<dbReference type="PANTHER" id="PTHR21523:SF46">
    <property type="entry name" value="MLT-TEN (MLT-10) RELATED"/>
    <property type="match status" value="1"/>
</dbReference>
<dbReference type="Pfam" id="PF04870">
    <property type="entry name" value="Moulting_cycle"/>
    <property type="match status" value="1"/>
</dbReference>
<dbReference type="InterPro" id="IPR006954">
    <property type="entry name" value="Mlt-10-like"/>
</dbReference>
<accession>A0A0B1SMU8</accession>
<dbReference type="Proteomes" id="UP000053660">
    <property type="component" value="Unassembled WGS sequence"/>
</dbReference>
<name>A0A0B1SMU8_OESDE</name>
<dbReference type="PANTHER" id="PTHR21523">
    <property type="match status" value="1"/>
</dbReference>
<organism evidence="1 2">
    <name type="scientific">Oesophagostomum dentatum</name>
    <name type="common">Nodular worm</name>
    <dbReference type="NCBI Taxonomy" id="61180"/>
    <lineage>
        <taxon>Eukaryota</taxon>
        <taxon>Metazoa</taxon>
        <taxon>Ecdysozoa</taxon>
        <taxon>Nematoda</taxon>
        <taxon>Chromadorea</taxon>
        <taxon>Rhabditida</taxon>
        <taxon>Rhabditina</taxon>
        <taxon>Rhabditomorpha</taxon>
        <taxon>Strongyloidea</taxon>
        <taxon>Strongylidae</taxon>
        <taxon>Oesophagostomum</taxon>
    </lineage>
</organism>
<sequence>MAKLANVIDSNEKLPGARVYNTRIYDLVIDSKETRQENGAYIPPFLQSAFDIINSFNGQKNARVLSPRIAPLVPDKLSKRILSPSLFPFYKDDSEQQILPVPKVLEAAGLNEKDRERVLEMVMEVSGARDTVDKAMKARL</sequence>
<gene>
    <name evidence="1" type="ORF">OESDEN_13985</name>
</gene>
<proteinExistence type="predicted"/>
<dbReference type="AlphaFoldDB" id="A0A0B1SMU8"/>
<protein>
    <submittedName>
        <fullName evidence="1">Uncharacterized protein</fullName>
    </submittedName>
</protein>
<keyword evidence="2" id="KW-1185">Reference proteome</keyword>
<dbReference type="OrthoDB" id="5917548at2759"/>
<evidence type="ECO:0000313" key="2">
    <source>
        <dbReference type="Proteomes" id="UP000053660"/>
    </source>
</evidence>
<evidence type="ECO:0000313" key="1">
    <source>
        <dbReference type="EMBL" id="KHJ86269.1"/>
    </source>
</evidence>